<reference evidence="1" key="2">
    <citation type="journal article" date="2015" name="Fish Shellfish Immunol.">
        <title>Early steps in the European eel (Anguilla anguilla)-Vibrio vulnificus interaction in the gills: Role of the RtxA13 toxin.</title>
        <authorList>
            <person name="Callol A."/>
            <person name="Pajuelo D."/>
            <person name="Ebbesson L."/>
            <person name="Teles M."/>
            <person name="MacKenzie S."/>
            <person name="Amaro C."/>
        </authorList>
    </citation>
    <scope>NUCLEOTIDE SEQUENCE</scope>
</reference>
<dbReference type="AlphaFoldDB" id="A0A0E9X4K7"/>
<sequence>MKTFHQHVKLQPGNGGKLYNAFGRQNSGATSVAEPLLQSVTNVWLRLKYIAKYCTSRVKIPFSSTRHLTEPSRTWQRHNGIPEPFGNSITWPRATVTEFIQTY</sequence>
<reference evidence="1" key="1">
    <citation type="submission" date="2014-11" db="EMBL/GenBank/DDBJ databases">
        <authorList>
            <person name="Amaro Gonzalez C."/>
        </authorList>
    </citation>
    <scope>NUCLEOTIDE SEQUENCE</scope>
</reference>
<accession>A0A0E9X4K7</accession>
<protein>
    <submittedName>
        <fullName evidence="1">Uncharacterized protein</fullName>
    </submittedName>
</protein>
<organism evidence="1">
    <name type="scientific">Anguilla anguilla</name>
    <name type="common">European freshwater eel</name>
    <name type="synonym">Muraena anguilla</name>
    <dbReference type="NCBI Taxonomy" id="7936"/>
    <lineage>
        <taxon>Eukaryota</taxon>
        <taxon>Metazoa</taxon>
        <taxon>Chordata</taxon>
        <taxon>Craniata</taxon>
        <taxon>Vertebrata</taxon>
        <taxon>Euteleostomi</taxon>
        <taxon>Actinopterygii</taxon>
        <taxon>Neopterygii</taxon>
        <taxon>Teleostei</taxon>
        <taxon>Anguilliformes</taxon>
        <taxon>Anguillidae</taxon>
        <taxon>Anguilla</taxon>
    </lineage>
</organism>
<name>A0A0E9X4K7_ANGAN</name>
<dbReference type="EMBL" id="GBXM01011048">
    <property type="protein sequence ID" value="JAH97529.1"/>
    <property type="molecule type" value="Transcribed_RNA"/>
</dbReference>
<evidence type="ECO:0000313" key="1">
    <source>
        <dbReference type="EMBL" id="JAH97529.1"/>
    </source>
</evidence>
<proteinExistence type="predicted"/>